<protein>
    <submittedName>
        <fullName evidence="3">Protein SGS3</fullName>
    </submittedName>
</protein>
<feature type="domain" description="XS" evidence="2">
    <location>
        <begin position="1"/>
        <end position="87"/>
    </location>
</feature>
<dbReference type="PANTHER" id="PTHR46602">
    <property type="entry name" value="PROTEIN SUPPRESSOR OF GENE SILENCING 3"/>
    <property type="match status" value="1"/>
</dbReference>
<dbReference type="PANTHER" id="PTHR46602:SF6">
    <property type="entry name" value="XS DOMAIN-CONTAINING PROTEIN-RELATED"/>
    <property type="match status" value="1"/>
</dbReference>
<dbReference type="Gene3D" id="3.30.70.2890">
    <property type="entry name" value="XS domain"/>
    <property type="match status" value="1"/>
</dbReference>
<name>A0A445FCT9_GLYSO</name>
<dbReference type="InterPro" id="IPR005380">
    <property type="entry name" value="XS_domain"/>
</dbReference>
<dbReference type="Pfam" id="PF03468">
    <property type="entry name" value="XS"/>
    <property type="match status" value="1"/>
</dbReference>
<keyword evidence="4" id="KW-1185">Reference proteome</keyword>
<dbReference type="EMBL" id="QZWG01000019">
    <property type="protein sequence ID" value="RZB46659.1"/>
    <property type="molecule type" value="Genomic_DNA"/>
</dbReference>
<reference evidence="3 4" key="1">
    <citation type="submission" date="2018-09" db="EMBL/GenBank/DDBJ databases">
        <title>A high-quality reference genome of wild soybean provides a powerful tool to mine soybean genomes.</title>
        <authorList>
            <person name="Xie M."/>
            <person name="Chung C.Y.L."/>
            <person name="Li M.-W."/>
            <person name="Wong F.-L."/>
            <person name="Chan T.-F."/>
            <person name="Lam H.-M."/>
        </authorList>
    </citation>
    <scope>NUCLEOTIDE SEQUENCE [LARGE SCALE GENOMIC DNA]</scope>
    <source>
        <strain evidence="4">cv. W05</strain>
        <tissue evidence="3">Hypocotyl of etiolated seedlings</tissue>
    </source>
</reference>
<dbReference type="GO" id="GO:0051607">
    <property type="term" value="P:defense response to virus"/>
    <property type="evidence" value="ECO:0007669"/>
    <property type="project" value="InterPro"/>
</dbReference>
<dbReference type="InterPro" id="IPR038588">
    <property type="entry name" value="XS_domain_sf"/>
</dbReference>
<dbReference type="GO" id="GO:0031047">
    <property type="term" value="P:regulatory ncRNA-mediated gene silencing"/>
    <property type="evidence" value="ECO:0007669"/>
    <property type="project" value="InterPro"/>
</dbReference>
<evidence type="ECO:0000256" key="1">
    <source>
        <dbReference type="SAM" id="MobiDB-lite"/>
    </source>
</evidence>
<accession>A0A445FCT9</accession>
<feature type="compositionally biased region" description="Basic and acidic residues" evidence="1">
    <location>
        <begin position="245"/>
        <end position="255"/>
    </location>
</feature>
<dbReference type="Proteomes" id="UP000289340">
    <property type="component" value="Chromosome 19"/>
</dbReference>
<evidence type="ECO:0000259" key="2">
    <source>
        <dbReference type="Pfam" id="PF03468"/>
    </source>
</evidence>
<gene>
    <name evidence="3" type="ORF">D0Y65_050623</name>
</gene>
<feature type="region of interest" description="Disordered" evidence="1">
    <location>
        <begin position="234"/>
        <end position="255"/>
    </location>
</feature>
<dbReference type="InterPro" id="IPR044287">
    <property type="entry name" value="SGS3"/>
</dbReference>
<comment type="caution">
    <text evidence="3">The sequence shown here is derived from an EMBL/GenBank/DDBJ whole genome shotgun (WGS) entry which is preliminary data.</text>
</comment>
<dbReference type="AlphaFoldDB" id="A0A445FCT9"/>
<proteinExistence type="predicted"/>
<organism evidence="3 4">
    <name type="scientific">Glycine soja</name>
    <name type="common">Wild soybean</name>
    <dbReference type="NCBI Taxonomy" id="3848"/>
    <lineage>
        <taxon>Eukaryota</taxon>
        <taxon>Viridiplantae</taxon>
        <taxon>Streptophyta</taxon>
        <taxon>Embryophyta</taxon>
        <taxon>Tracheophyta</taxon>
        <taxon>Spermatophyta</taxon>
        <taxon>Magnoliopsida</taxon>
        <taxon>eudicotyledons</taxon>
        <taxon>Gunneridae</taxon>
        <taxon>Pentapetalae</taxon>
        <taxon>rosids</taxon>
        <taxon>fabids</taxon>
        <taxon>Fabales</taxon>
        <taxon>Fabaceae</taxon>
        <taxon>Papilionoideae</taxon>
        <taxon>50 kb inversion clade</taxon>
        <taxon>NPAAA clade</taxon>
        <taxon>indigoferoid/millettioid clade</taxon>
        <taxon>Phaseoleae</taxon>
        <taxon>Glycine</taxon>
        <taxon>Glycine subgen. Soja</taxon>
    </lineage>
</organism>
<sequence length="255" mass="29327">MGNQELLDCFCDYTALKARHSYGPQGHRGMGALIFEESTIGYLEAMRLHKHFKEQGRDREAWDCYQNPFLPGGKRQLYGYLASKEDLDIFNKHSRGKKKLKFEMRSYQEMVESKIKHINDDSRNLDYYKSMVAKEQIKSQVGTDSLLRISEKLSLTTEENRVDQQNKEVSTIFLKAVHVVICSPEHKVQDHHRIQTQIANRGSLSLSKIIGRPVRVTMFCENAPTIWDQHRLKGALKPGDPQGLHSEESIRAPPS</sequence>
<evidence type="ECO:0000313" key="4">
    <source>
        <dbReference type="Proteomes" id="UP000289340"/>
    </source>
</evidence>
<evidence type="ECO:0000313" key="3">
    <source>
        <dbReference type="EMBL" id="RZB46659.1"/>
    </source>
</evidence>